<evidence type="ECO:0000313" key="1">
    <source>
        <dbReference type="EMBL" id="KWV60832.1"/>
    </source>
</evidence>
<dbReference type="Proteomes" id="UP000057737">
    <property type="component" value="Unassembled WGS sequence"/>
</dbReference>
<reference evidence="1 2" key="1">
    <citation type="submission" date="2015-11" db="EMBL/GenBank/DDBJ databases">
        <title>Draft Genome Sequence of the Strain BR 10303 (Bradyrhizobium sp.) isolated from nodules of Centrolobium paraense.</title>
        <authorList>
            <person name="Zelli J.E."/>
            <person name="Simoes-Araujo J.L."/>
            <person name="Barauna A.C."/>
            <person name="Silva K."/>
        </authorList>
    </citation>
    <scope>NUCLEOTIDE SEQUENCE [LARGE SCALE GENOMIC DNA]</scope>
    <source>
        <strain evidence="1 2">BR 10303</strain>
    </source>
</reference>
<accession>A0A120FRY5</accession>
<dbReference type="EMBL" id="LNCU01000011">
    <property type="protein sequence ID" value="KWV60832.1"/>
    <property type="molecule type" value="Genomic_DNA"/>
</dbReference>
<name>A0A120FRY5_9BRAD</name>
<sequence>MIKRNEWQIRDRGLVNETATLHRQLMMVATIGEKRMMQSRVDILRRTALVLANALNCVEVGSLEYFDLVRLLEKTATELRRLGE</sequence>
<proteinExistence type="predicted"/>
<organism evidence="1 2">
    <name type="scientific">Bradyrhizobium macuxiense</name>
    <dbReference type="NCBI Taxonomy" id="1755647"/>
    <lineage>
        <taxon>Bacteria</taxon>
        <taxon>Pseudomonadati</taxon>
        <taxon>Pseudomonadota</taxon>
        <taxon>Alphaproteobacteria</taxon>
        <taxon>Hyphomicrobiales</taxon>
        <taxon>Nitrobacteraceae</taxon>
        <taxon>Bradyrhizobium</taxon>
    </lineage>
</organism>
<protein>
    <submittedName>
        <fullName evidence="1">Uncharacterized protein</fullName>
    </submittedName>
</protein>
<dbReference type="AlphaFoldDB" id="A0A120FRY5"/>
<gene>
    <name evidence="1" type="ORF">AS156_27760</name>
</gene>
<comment type="caution">
    <text evidence="1">The sequence shown here is derived from an EMBL/GenBank/DDBJ whole genome shotgun (WGS) entry which is preliminary data.</text>
</comment>
<keyword evidence="2" id="KW-1185">Reference proteome</keyword>
<evidence type="ECO:0000313" key="2">
    <source>
        <dbReference type="Proteomes" id="UP000057737"/>
    </source>
</evidence>